<proteinExistence type="predicted"/>
<sequence>MTLIDQLQISNVQLTKNGFTAQMQLSFFHAQPQGYLNGGATLAFAEIASGMASNLLIEKGFFAVGKAIHANHLAPTKASGILKAQAILLHKSPHNHLWELSILNDQNKLISKITVENAIIKN</sequence>
<gene>
    <name evidence="3" type="ORF">GHI93_02015</name>
</gene>
<protein>
    <submittedName>
        <fullName evidence="3">Hotdog fold thioesterase</fullName>
    </submittedName>
</protein>
<dbReference type="EMBL" id="WITJ01000002">
    <property type="protein sequence ID" value="MQW38727.1"/>
    <property type="molecule type" value="Genomic_DNA"/>
</dbReference>
<dbReference type="Gene3D" id="3.10.129.10">
    <property type="entry name" value="Hotdog Thioesterase"/>
    <property type="match status" value="1"/>
</dbReference>
<feature type="domain" description="Thioesterase" evidence="2">
    <location>
        <begin position="33"/>
        <end position="109"/>
    </location>
</feature>
<dbReference type="GO" id="GO:0016289">
    <property type="term" value="F:acyl-CoA hydrolase activity"/>
    <property type="evidence" value="ECO:0007669"/>
    <property type="project" value="UniProtKB-ARBA"/>
</dbReference>
<evidence type="ECO:0000259" key="2">
    <source>
        <dbReference type="Pfam" id="PF03061"/>
    </source>
</evidence>
<dbReference type="InterPro" id="IPR003736">
    <property type="entry name" value="PAAI_dom"/>
</dbReference>
<dbReference type="CDD" id="cd03443">
    <property type="entry name" value="PaaI_thioesterase"/>
    <property type="match status" value="1"/>
</dbReference>
<keyword evidence="1" id="KW-0378">Hydrolase</keyword>
<evidence type="ECO:0000313" key="3">
    <source>
        <dbReference type="EMBL" id="MQW38727.1"/>
    </source>
</evidence>
<organism evidence="3 4">
    <name type="scientific">Lactococcus hircilactis</name>
    <dbReference type="NCBI Taxonomy" id="1494462"/>
    <lineage>
        <taxon>Bacteria</taxon>
        <taxon>Bacillati</taxon>
        <taxon>Bacillota</taxon>
        <taxon>Bacilli</taxon>
        <taxon>Lactobacillales</taxon>
        <taxon>Streptococcaceae</taxon>
        <taxon>Lactococcus</taxon>
    </lineage>
</organism>
<dbReference type="InterPro" id="IPR029069">
    <property type="entry name" value="HotDog_dom_sf"/>
</dbReference>
<name>A0A7X1Z6Y8_9LACT</name>
<evidence type="ECO:0000313" key="4">
    <source>
        <dbReference type="Proteomes" id="UP000439550"/>
    </source>
</evidence>
<dbReference type="Proteomes" id="UP000439550">
    <property type="component" value="Unassembled WGS sequence"/>
</dbReference>
<dbReference type="Pfam" id="PF03061">
    <property type="entry name" value="4HBT"/>
    <property type="match status" value="1"/>
</dbReference>
<comment type="caution">
    <text evidence="3">The sequence shown here is derived from an EMBL/GenBank/DDBJ whole genome shotgun (WGS) entry which is preliminary data.</text>
</comment>
<dbReference type="InterPro" id="IPR006683">
    <property type="entry name" value="Thioestr_dom"/>
</dbReference>
<dbReference type="NCBIfam" id="TIGR00369">
    <property type="entry name" value="unchar_dom_1"/>
    <property type="match status" value="1"/>
</dbReference>
<reference evidence="3 4" key="1">
    <citation type="submission" date="2019-10" db="EMBL/GenBank/DDBJ databases">
        <authorList>
            <person name="Dong K."/>
        </authorList>
    </citation>
    <scope>NUCLEOTIDE SEQUENCE [LARGE SCALE GENOMIC DNA]</scope>
    <source>
        <strain evidence="3 4">DSM 28960</strain>
    </source>
</reference>
<keyword evidence="4" id="KW-1185">Reference proteome</keyword>
<dbReference type="RefSeq" id="WP_153495129.1">
    <property type="nucleotide sequence ID" value="NZ_CAXYUY010000009.1"/>
</dbReference>
<accession>A0A7X1Z6Y8</accession>
<dbReference type="OrthoDB" id="9798208at2"/>
<evidence type="ECO:0000256" key="1">
    <source>
        <dbReference type="ARBA" id="ARBA00022801"/>
    </source>
</evidence>
<dbReference type="AlphaFoldDB" id="A0A7X1Z6Y8"/>
<dbReference type="SUPFAM" id="SSF54637">
    <property type="entry name" value="Thioesterase/thiol ester dehydrase-isomerase"/>
    <property type="match status" value="1"/>
</dbReference>